<dbReference type="InterPro" id="IPR015955">
    <property type="entry name" value="Lactate_DH/Glyco_Ohase_4_C"/>
</dbReference>
<dbReference type="InterPro" id="IPR036291">
    <property type="entry name" value="NAD(P)-bd_dom_sf"/>
</dbReference>
<evidence type="ECO:0000256" key="1">
    <source>
        <dbReference type="ARBA" id="ARBA00004843"/>
    </source>
</evidence>
<evidence type="ECO:0000256" key="2">
    <source>
        <dbReference type="ARBA" id="ARBA00006054"/>
    </source>
</evidence>
<evidence type="ECO:0000256" key="3">
    <source>
        <dbReference type="ARBA" id="ARBA00012967"/>
    </source>
</evidence>
<keyword evidence="5 7" id="KW-0520">NAD</keyword>
<dbReference type="SUPFAM" id="SSF51735">
    <property type="entry name" value="NAD(P)-binding Rossmann-fold domains"/>
    <property type="match status" value="1"/>
</dbReference>
<dbReference type="SUPFAM" id="SSF56327">
    <property type="entry name" value="LDH C-terminal domain-like"/>
    <property type="match status" value="1"/>
</dbReference>
<dbReference type="Pfam" id="PF02866">
    <property type="entry name" value="Ldh_1_C"/>
    <property type="match status" value="1"/>
</dbReference>
<evidence type="ECO:0000259" key="9">
    <source>
        <dbReference type="Pfam" id="PF02866"/>
    </source>
</evidence>
<dbReference type="Gene3D" id="3.90.110.10">
    <property type="entry name" value="Lactate dehydrogenase/glycoside hydrolase, family 4, C-terminal"/>
    <property type="match status" value="1"/>
</dbReference>
<reference evidence="10 11" key="1">
    <citation type="submission" date="2015-07" db="EMBL/GenBank/DDBJ databases">
        <title>The genome of Eufriesea mexicana.</title>
        <authorList>
            <person name="Pan H."/>
            <person name="Kapheim K."/>
        </authorList>
    </citation>
    <scope>NUCLEOTIDE SEQUENCE [LARGE SCALE GENOMIC DNA]</scope>
    <source>
        <strain evidence="10">0111107269</strain>
        <tissue evidence="10">Whole body</tissue>
    </source>
</reference>
<dbReference type="InterPro" id="IPR018177">
    <property type="entry name" value="L-lactate_DH_AS"/>
</dbReference>
<comment type="catalytic activity">
    <reaction evidence="6 7">
        <text>(S)-lactate + NAD(+) = pyruvate + NADH + H(+)</text>
        <dbReference type="Rhea" id="RHEA:23444"/>
        <dbReference type="ChEBI" id="CHEBI:15361"/>
        <dbReference type="ChEBI" id="CHEBI:15378"/>
        <dbReference type="ChEBI" id="CHEBI:16651"/>
        <dbReference type="ChEBI" id="CHEBI:57540"/>
        <dbReference type="ChEBI" id="CHEBI:57945"/>
        <dbReference type="EC" id="1.1.1.27"/>
    </reaction>
</comment>
<evidence type="ECO:0000256" key="4">
    <source>
        <dbReference type="ARBA" id="ARBA00023002"/>
    </source>
</evidence>
<dbReference type="InterPro" id="IPR001236">
    <property type="entry name" value="Lactate/malate_DH_N"/>
</dbReference>
<dbReference type="EC" id="1.1.1.27" evidence="3 7"/>
<gene>
    <name evidence="10" type="ORF">WN48_04799</name>
</gene>
<evidence type="ECO:0000313" key="10">
    <source>
        <dbReference type="EMBL" id="OAD55418.1"/>
    </source>
</evidence>
<evidence type="ECO:0000313" key="11">
    <source>
        <dbReference type="Proteomes" id="UP000250275"/>
    </source>
</evidence>
<proteinExistence type="inferred from homology"/>
<dbReference type="NCBIfam" id="TIGR01771">
    <property type="entry name" value="L-LDH-NAD"/>
    <property type="match status" value="1"/>
</dbReference>
<comment type="similarity">
    <text evidence="2">Belongs to the LDH/MDH superfamily. LDH family.</text>
</comment>
<accession>A0A310SNG9</accession>
<evidence type="ECO:0000256" key="6">
    <source>
        <dbReference type="ARBA" id="ARBA00049258"/>
    </source>
</evidence>
<keyword evidence="4 7" id="KW-0560">Oxidoreductase</keyword>
<dbReference type="InterPro" id="IPR022383">
    <property type="entry name" value="Lactate/malate_DH_C"/>
</dbReference>
<dbReference type="OrthoDB" id="5405561at2759"/>
<organism evidence="10 11">
    <name type="scientific">Eufriesea mexicana</name>
    <dbReference type="NCBI Taxonomy" id="516756"/>
    <lineage>
        <taxon>Eukaryota</taxon>
        <taxon>Metazoa</taxon>
        <taxon>Ecdysozoa</taxon>
        <taxon>Arthropoda</taxon>
        <taxon>Hexapoda</taxon>
        <taxon>Insecta</taxon>
        <taxon>Pterygota</taxon>
        <taxon>Neoptera</taxon>
        <taxon>Endopterygota</taxon>
        <taxon>Hymenoptera</taxon>
        <taxon>Apocrita</taxon>
        <taxon>Aculeata</taxon>
        <taxon>Apoidea</taxon>
        <taxon>Anthophila</taxon>
        <taxon>Apidae</taxon>
        <taxon>Eufriesea</taxon>
    </lineage>
</organism>
<dbReference type="Proteomes" id="UP000250275">
    <property type="component" value="Unassembled WGS sequence"/>
</dbReference>
<dbReference type="CDD" id="cd05293">
    <property type="entry name" value="LDH_1"/>
    <property type="match status" value="1"/>
</dbReference>
<dbReference type="PANTHER" id="PTHR43128:SF16">
    <property type="entry name" value="L-LACTATE DEHYDROGENASE"/>
    <property type="match status" value="1"/>
</dbReference>
<keyword evidence="11" id="KW-1185">Reference proteome</keyword>
<comment type="pathway">
    <text evidence="1 7">Fermentation; pyruvate fermentation to lactate; (S)-lactate from pyruvate: step 1/1.</text>
</comment>
<dbReference type="PROSITE" id="PS00064">
    <property type="entry name" value="L_LDH"/>
    <property type="match status" value="1"/>
</dbReference>
<dbReference type="AlphaFoldDB" id="A0A310SNG9"/>
<dbReference type="EMBL" id="KQ762833">
    <property type="protein sequence ID" value="OAD55418.1"/>
    <property type="molecule type" value="Genomic_DNA"/>
</dbReference>
<dbReference type="PRINTS" id="PR00086">
    <property type="entry name" value="LLDHDRGNASE"/>
</dbReference>
<dbReference type="GO" id="GO:0005737">
    <property type="term" value="C:cytoplasm"/>
    <property type="evidence" value="ECO:0007669"/>
    <property type="project" value="InterPro"/>
</dbReference>
<dbReference type="GO" id="GO:0004459">
    <property type="term" value="F:L-lactate dehydrogenase (NAD+) activity"/>
    <property type="evidence" value="ECO:0007669"/>
    <property type="project" value="UniProtKB-EC"/>
</dbReference>
<dbReference type="InterPro" id="IPR011304">
    <property type="entry name" value="L-lactate_DH"/>
</dbReference>
<sequence length="612" mass="68319">MVLSRMLSISSLPTCLKCTISLISRRSFATRHTRRRLPPTILKDIFAGGKSNKFASADFGKDATAGSDLQRAVSFVPLCLKEELLCKFSEPVRDCCHKVTIVGSGMVGVAIANSLLLQNITAHLAMVDAFPKKLEGEGMDYSHGSVFLDDPRIEYDTDFCITSNSKVIVIAAGVRQGRGESRLELVQRNSEILKNIIPTLVGYSPNAVFLIVSNPVDVLSWVAWKVSGLPASRVIGSGTHLDSARFRYLIADRLGIAPSSVHAYIVGEHGDSQVPLWSGVNVAGVQFRDILPNIGLETDEERWFEISKEVIRLGPTVRCLKGYSNTAVGLSVGDIVSAILKNSQRVIPVSTMIQGHHEVCHEIFLSLPCTLGENGITNIVRMRITEFEKKLFQTSANVVYNVQKEIKTSSKRFGQIYIQMSLHLTSHRRSPKARFLGEKFVRSFLIAVSRSPLPLELEGNTVREQRKVTWMDAFPWLGHGKVTEQYSDVPRDGGPEWSRKASATLAAMLWHSNVNSAVGIALFFEQLCSSGVESSRNEMYNTISCKIRRQSGEFRDYREFRQSRLRERKRLPGLWWKLPVLLISGEEANARPETLSFYLVRKQIHLKGEACH</sequence>
<protein>
    <recommendedName>
        <fullName evidence="3 7">L-lactate dehydrogenase</fullName>
        <ecNumber evidence="3 7">1.1.1.27</ecNumber>
    </recommendedName>
</protein>
<dbReference type="Pfam" id="PF00056">
    <property type="entry name" value="Ldh_1_N"/>
    <property type="match status" value="1"/>
</dbReference>
<dbReference type="Gene3D" id="3.40.50.720">
    <property type="entry name" value="NAD(P)-binding Rossmann-like Domain"/>
    <property type="match status" value="1"/>
</dbReference>
<feature type="domain" description="Lactate/malate dehydrogenase C-terminal" evidence="9">
    <location>
        <begin position="239"/>
        <end position="404"/>
    </location>
</feature>
<dbReference type="UniPathway" id="UPA00554">
    <property type="reaction ID" value="UER00611"/>
</dbReference>
<evidence type="ECO:0000259" key="8">
    <source>
        <dbReference type="Pfam" id="PF00056"/>
    </source>
</evidence>
<evidence type="ECO:0000256" key="5">
    <source>
        <dbReference type="ARBA" id="ARBA00023027"/>
    </source>
</evidence>
<evidence type="ECO:0000256" key="7">
    <source>
        <dbReference type="RuleBase" id="RU000496"/>
    </source>
</evidence>
<feature type="domain" description="Lactate/malate dehydrogenase N-terminal" evidence="8">
    <location>
        <begin position="98"/>
        <end position="236"/>
    </location>
</feature>
<name>A0A310SNG9_9HYME</name>
<dbReference type="GO" id="GO:0006089">
    <property type="term" value="P:lactate metabolic process"/>
    <property type="evidence" value="ECO:0007669"/>
    <property type="project" value="TreeGrafter"/>
</dbReference>
<dbReference type="PANTHER" id="PTHR43128">
    <property type="entry name" value="L-2-HYDROXYCARBOXYLATE DEHYDROGENASE (NAD(P)(+))"/>
    <property type="match status" value="1"/>
</dbReference>
<dbReference type="InterPro" id="IPR001557">
    <property type="entry name" value="L-lactate/malate_DH"/>
</dbReference>